<dbReference type="Proteomes" id="UP000515158">
    <property type="component" value="Unplaced"/>
</dbReference>
<dbReference type="InParanoid" id="A0A6P9ABB5"/>
<dbReference type="PANTHER" id="PTHR21381">
    <property type="entry name" value="ZGC:162297"/>
    <property type="match status" value="1"/>
</dbReference>
<keyword evidence="2" id="KW-1185">Reference proteome</keyword>
<organism evidence="3">
    <name type="scientific">Thrips palmi</name>
    <name type="common">Melon thrips</name>
    <dbReference type="NCBI Taxonomy" id="161013"/>
    <lineage>
        <taxon>Eukaryota</taxon>
        <taxon>Metazoa</taxon>
        <taxon>Ecdysozoa</taxon>
        <taxon>Arthropoda</taxon>
        <taxon>Hexapoda</taxon>
        <taxon>Insecta</taxon>
        <taxon>Pterygota</taxon>
        <taxon>Neoptera</taxon>
        <taxon>Paraneoptera</taxon>
        <taxon>Thysanoptera</taxon>
        <taxon>Terebrantia</taxon>
        <taxon>Thripoidea</taxon>
        <taxon>Thripidae</taxon>
        <taxon>Thrips</taxon>
    </lineage>
</organism>
<comment type="similarity">
    <text evidence="1">Belongs to the BtpA family.</text>
</comment>
<sequence length="274" mass="29997">MHRFKQLFGGGRFAVIGMIHVDALPGTPKYAGSLQKVIDKACMDAEIYAKSSVHGVLIENMNDIPYVRRQHLTPETAAVMTRVSSEIRKIVPQKIPCGVQILAGANHEAIATALAANLQFIRCEGFVFSHIADEGFIDGCAGELLRYRKLIDAEHVQIFTDIKKKHSSHSITDDVSIEETAHAAEFFMSDGLIVTGVATGHAADEQQVKGVAGHTTLPVLIGSGIDKDNIEKYLPYANGAIIGSHFKEDGKWVNPVSRDRVQSFMRKLAYINSK</sequence>
<dbReference type="OrthoDB" id="10045006at2759"/>
<accession>A0A6P9ABB5</accession>
<dbReference type="Pfam" id="PF03437">
    <property type="entry name" value="BtpA"/>
    <property type="match status" value="1"/>
</dbReference>
<evidence type="ECO:0000313" key="3">
    <source>
        <dbReference type="RefSeq" id="XP_034254770.1"/>
    </source>
</evidence>
<dbReference type="PIRSF" id="PIRSF005956">
    <property type="entry name" value="BtpA"/>
    <property type="match status" value="1"/>
</dbReference>
<evidence type="ECO:0000313" key="2">
    <source>
        <dbReference type="Proteomes" id="UP000515158"/>
    </source>
</evidence>
<dbReference type="AlphaFoldDB" id="A0A6P9ABB5"/>
<dbReference type="SUPFAM" id="SSF51366">
    <property type="entry name" value="Ribulose-phoshate binding barrel"/>
    <property type="match status" value="1"/>
</dbReference>
<proteinExistence type="inferred from homology"/>
<dbReference type="GeneID" id="117653294"/>
<dbReference type="PANTHER" id="PTHR21381:SF3">
    <property type="entry name" value="SGC REGION PROTEIN SGCQ-RELATED"/>
    <property type="match status" value="1"/>
</dbReference>
<gene>
    <name evidence="3" type="primary">LOC117653294</name>
</gene>
<dbReference type="InterPro" id="IPR005137">
    <property type="entry name" value="BtpA"/>
</dbReference>
<evidence type="ECO:0000256" key="1">
    <source>
        <dbReference type="ARBA" id="ARBA00006007"/>
    </source>
</evidence>
<dbReference type="KEGG" id="tpal:117653294"/>
<dbReference type="InterPro" id="IPR011060">
    <property type="entry name" value="RibuloseP-bd_barrel"/>
</dbReference>
<name>A0A6P9ABB5_THRPL</name>
<dbReference type="RefSeq" id="XP_034254770.1">
    <property type="nucleotide sequence ID" value="XM_034398879.1"/>
</dbReference>
<reference evidence="3" key="1">
    <citation type="submission" date="2025-08" db="UniProtKB">
        <authorList>
            <consortium name="RefSeq"/>
        </authorList>
    </citation>
    <scope>IDENTIFICATION</scope>
    <source>
        <tissue evidence="3">Total insect</tissue>
    </source>
</reference>
<dbReference type="NCBIfam" id="TIGR00259">
    <property type="entry name" value="thylakoid_BtpA"/>
    <property type="match status" value="1"/>
</dbReference>
<protein>
    <submittedName>
        <fullName evidence="3">Uncharacterized protein F13E9.13, mitochondrial isoform X1</fullName>
    </submittedName>
</protein>